<dbReference type="Proteomes" id="UP000001075">
    <property type="component" value="Unassembled WGS sequence"/>
</dbReference>
<accession>G3HA33</accession>
<dbReference type="InParanoid" id="G3HA33"/>
<dbReference type="EMBL" id="JH000243">
    <property type="protein sequence ID" value="EGW01844.1"/>
    <property type="molecule type" value="Genomic_DNA"/>
</dbReference>
<proteinExistence type="predicted"/>
<name>G3HA33_CRIGR</name>
<protein>
    <submittedName>
        <fullName evidence="1">Uncharacterized protein</fullName>
    </submittedName>
</protein>
<organism evidence="1 2">
    <name type="scientific">Cricetulus griseus</name>
    <name type="common">Chinese hamster</name>
    <name type="synonym">Cricetulus barabensis griseus</name>
    <dbReference type="NCBI Taxonomy" id="10029"/>
    <lineage>
        <taxon>Eukaryota</taxon>
        <taxon>Metazoa</taxon>
        <taxon>Chordata</taxon>
        <taxon>Craniata</taxon>
        <taxon>Vertebrata</taxon>
        <taxon>Euteleostomi</taxon>
        <taxon>Mammalia</taxon>
        <taxon>Eutheria</taxon>
        <taxon>Euarchontoglires</taxon>
        <taxon>Glires</taxon>
        <taxon>Rodentia</taxon>
        <taxon>Myomorpha</taxon>
        <taxon>Muroidea</taxon>
        <taxon>Cricetidae</taxon>
        <taxon>Cricetinae</taxon>
        <taxon>Cricetulus</taxon>
    </lineage>
</organism>
<evidence type="ECO:0000313" key="2">
    <source>
        <dbReference type="Proteomes" id="UP000001075"/>
    </source>
</evidence>
<reference evidence="2" key="1">
    <citation type="journal article" date="2011" name="Nat. Biotechnol.">
        <title>The genomic sequence of the Chinese hamster ovary (CHO)-K1 cell line.</title>
        <authorList>
            <person name="Xu X."/>
            <person name="Nagarajan H."/>
            <person name="Lewis N.E."/>
            <person name="Pan S."/>
            <person name="Cai Z."/>
            <person name="Liu X."/>
            <person name="Chen W."/>
            <person name="Xie M."/>
            <person name="Wang W."/>
            <person name="Hammond S."/>
            <person name="Andersen M.R."/>
            <person name="Neff N."/>
            <person name="Passarelli B."/>
            <person name="Koh W."/>
            <person name="Fan H.C."/>
            <person name="Wang J."/>
            <person name="Gui Y."/>
            <person name="Lee K.H."/>
            <person name="Betenbaugh M.J."/>
            <person name="Quake S.R."/>
            <person name="Famili I."/>
            <person name="Palsson B.O."/>
            <person name="Wang J."/>
        </authorList>
    </citation>
    <scope>NUCLEOTIDE SEQUENCE [LARGE SCALE GENOMIC DNA]</scope>
    <source>
        <strain evidence="2">CHO K1 cell line</strain>
    </source>
</reference>
<evidence type="ECO:0000313" key="1">
    <source>
        <dbReference type="EMBL" id="EGW01844.1"/>
    </source>
</evidence>
<sequence>MAFLWARMTLQQKPARTWSSRIMPRRPAAASMFQRFLCPAWVTTVRAVQATEKKS</sequence>
<dbReference type="AlphaFoldDB" id="G3HA33"/>
<gene>
    <name evidence="1" type="ORF">I79_007274</name>
</gene>